<dbReference type="Pfam" id="PF10327">
    <property type="entry name" value="7TM_GPCR_Sri"/>
    <property type="match status" value="1"/>
</dbReference>
<proteinExistence type="predicted"/>
<evidence type="ECO:0000313" key="2">
    <source>
        <dbReference type="Proteomes" id="UP000005239"/>
    </source>
</evidence>
<dbReference type="Proteomes" id="UP000005239">
    <property type="component" value="Unassembled WGS sequence"/>
</dbReference>
<protein>
    <submittedName>
        <fullName evidence="1">G protein-coupled receptor</fullName>
    </submittedName>
</protein>
<reference evidence="1" key="2">
    <citation type="submission" date="2022-06" db="UniProtKB">
        <authorList>
            <consortium name="EnsemblMetazoa"/>
        </authorList>
    </citation>
    <scope>IDENTIFICATION</scope>
    <source>
        <strain evidence="1">PS312</strain>
    </source>
</reference>
<organism evidence="1 2">
    <name type="scientific">Pristionchus pacificus</name>
    <name type="common">Parasitic nematode worm</name>
    <dbReference type="NCBI Taxonomy" id="54126"/>
    <lineage>
        <taxon>Eukaryota</taxon>
        <taxon>Metazoa</taxon>
        <taxon>Ecdysozoa</taxon>
        <taxon>Nematoda</taxon>
        <taxon>Chromadorea</taxon>
        <taxon>Rhabditida</taxon>
        <taxon>Rhabditina</taxon>
        <taxon>Diplogasteromorpha</taxon>
        <taxon>Diplogasteroidea</taxon>
        <taxon>Neodiplogasteridae</taxon>
        <taxon>Pristionchus</taxon>
    </lineage>
</organism>
<accession>A0A2A6CLQ7</accession>
<evidence type="ECO:0000313" key="1">
    <source>
        <dbReference type="EnsemblMetazoa" id="PPA41624.1"/>
    </source>
</evidence>
<keyword evidence="2" id="KW-1185">Reference proteome</keyword>
<name>A0A2A6CLQ7_PRIPA</name>
<dbReference type="AlphaFoldDB" id="A0A2A6CLQ7"/>
<dbReference type="PANTHER" id="PTHR45830">
    <property type="entry name" value="SERPENTINE RECEPTOR, CLASS I"/>
    <property type="match status" value="1"/>
</dbReference>
<sequence>MPVPSDISRYFHYSFVYSFYVIGSISLVVNSATLFIILTKSSALTREVKLLTVFQQLSCLLSNAFFTLFFIPFFYLQMGGGYCMGILCFVVPYQHLLAVQVFLIMCMLSSFGMMLVARQQMIIWDTSIFKLITPVKYVIYAIIIGVTHQWTAVAIVLLSSNRAKQNWELDARGLNWFIFYGPDNLLLDNLSFYGALVQIPVFIVLFVLPFVQMLYIVLRQSTREVELGAQQRFAHTQRNYDHCSVYNLTRFLHNSIHSGDKNDFRRRRLQINPKTDFSAMSVFEEIMSFPAAVVIAEGVFGCSTLVNSIVIVTRNRAYLAALSSMFRRKPPTTQPPCIVPRISSAVGE</sequence>
<dbReference type="EnsemblMetazoa" id="PPA41624.1">
    <property type="protein sequence ID" value="PPA41624.1"/>
    <property type="gene ID" value="WBGene00279993"/>
</dbReference>
<dbReference type="PANTHER" id="PTHR45830:SF15">
    <property type="entry name" value="SERPENTINE RECEPTOR, CLASS I"/>
    <property type="match status" value="1"/>
</dbReference>
<reference evidence="2" key="1">
    <citation type="journal article" date="2008" name="Nat. Genet.">
        <title>The Pristionchus pacificus genome provides a unique perspective on nematode lifestyle and parasitism.</title>
        <authorList>
            <person name="Dieterich C."/>
            <person name="Clifton S.W."/>
            <person name="Schuster L.N."/>
            <person name="Chinwalla A."/>
            <person name="Delehaunty K."/>
            <person name="Dinkelacker I."/>
            <person name="Fulton L."/>
            <person name="Fulton R."/>
            <person name="Godfrey J."/>
            <person name="Minx P."/>
            <person name="Mitreva M."/>
            <person name="Roeseler W."/>
            <person name="Tian H."/>
            <person name="Witte H."/>
            <person name="Yang S.P."/>
            <person name="Wilson R.K."/>
            <person name="Sommer R.J."/>
        </authorList>
    </citation>
    <scope>NUCLEOTIDE SEQUENCE [LARGE SCALE GENOMIC DNA]</scope>
    <source>
        <strain evidence="2">PS312</strain>
    </source>
</reference>
<accession>A0A8R1Z1W2</accession>
<dbReference type="InterPro" id="IPR019429">
    <property type="entry name" value="7TM_GPCR_serpentine_rcpt_Sri"/>
</dbReference>
<gene>
    <name evidence="1" type="primary">WBGene00279993</name>
</gene>